<comment type="pathway">
    <text evidence="12">Steroid hormone biosynthesis; dafachronic acid biosynthesis.</text>
</comment>
<protein>
    <recommendedName>
        <fullName evidence="14">cholesterol 7-desaturase</fullName>
        <ecNumber evidence="14">1.14.19.21</ecNumber>
    </recommendedName>
</protein>
<dbReference type="PROSITE" id="PS51296">
    <property type="entry name" value="RIESKE"/>
    <property type="match status" value="1"/>
</dbReference>
<evidence type="ECO:0000259" key="17">
    <source>
        <dbReference type="PROSITE" id="PS51296"/>
    </source>
</evidence>
<accession>A0A9E5JX03</accession>
<dbReference type="EMBL" id="JAAONZ010000007">
    <property type="protein sequence ID" value="NHO66116.1"/>
    <property type="molecule type" value="Genomic_DNA"/>
</dbReference>
<keyword evidence="9" id="KW-0408">Iron</keyword>
<name>A0A9E5JX03_9GAMM</name>
<evidence type="ECO:0000256" key="15">
    <source>
        <dbReference type="ARBA" id="ARBA00047853"/>
    </source>
</evidence>
<evidence type="ECO:0000256" key="1">
    <source>
        <dbReference type="ARBA" id="ARBA00001962"/>
    </source>
</evidence>
<keyword evidence="19" id="KW-1185">Reference proteome</keyword>
<dbReference type="Proteomes" id="UP000787472">
    <property type="component" value="Unassembled WGS sequence"/>
</dbReference>
<evidence type="ECO:0000256" key="10">
    <source>
        <dbReference type="ARBA" id="ARBA00023014"/>
    </source>
</evidence>
<evidence type="ECO:0000256" key="12">
    <source>
        <dbReference type="ARBA" id="ARBA00025712"/>
    </source>
</evidence>
<comment type="catalytic activity">
    <reaction evidence="16">
        <text>cholesterol + NADPH + O2 + H(+) = 7-dehydrocholesterol + NADP(+) + 2 H2O</text>
        <dbReference type="Rhea" id="RHEA:45024"/>
        <dbReference type="ChEBI" id="CHEBI:15377"/>
        <dbReference type="ChEBI" id="CHEBI:15378"/>
        <dbReference type="ChEBI" id="CHEBI:15379"/>
        <dbReference type="ChEBI" id="CHEBI:16113"/>
        <dbReference type="ChEBI" id="CHEBI:17759"/>
        <dbReference type="ChEBI" id="CHEBI:57783"/>
        <dbReference type="ChEBI" id="CHEBI:58349"/>
        <dbReference type="EC" id="1.14.19.21"/>
    </reaction>
    <physiologicalReaction direction="left-to-right" evidence="16">
        <dbReference type="Rhea" id="RHEA:45025"/>
    </physiologicalReaction>
</comment>
<organism evidence="18 19">
    <name type="scientific">Pseudomaricurvus hydrocarbonicus</name>
    <dbReference type="NCBI Taxonomy" id="1470433"/>
    <lineage>
        <taxon>Bacteria</taxon>
        <taxon>Pseudomonadati</taxon>
        <taxon>Pseudomonadota</taxon>
        <taxon>Gammaproteobacteria</taxon>
        <taxon>Cellvibrionales</taxon>
        <taxon>Cellvibrionaceae</taxon>
        <taxon>Pseudomaricurvus</taxon>
    </lineage>
</organism>
<reference evidence="18" key="1">
    <citation type="submission" date="2020-03" db="EMBL/GenBank/DDBJ databases">
        <authorList>
            <person name="Guo F."/>
        </authorList>
    </citation>
    <scope>NUCLEOTIDE SEQUENCE</scope>
    <source>
        <strain evidence="18">JCM 30134</strain>
    </source>
</reference>
<dbReference type="PANTHER" id="PTHR21266:SF32">
    <property type="entry name" value="CHOLESTEROL 7-DESATURASE NVD"/>
    <property type="match status" value="1"/>
</dbReference>
<dbReference type="GO" id="GO:0008203">
    <property type="term" value="P:cholesterol metabolic process"/>
    <property type="evidence" value="ECO:0007669"/>
    <property type="project" value="InterPro"/>
</dbReference>
<dbReference type="CDD" id="cd03469">
    <property type="entry name" value="Rieske_RO_Alpha_N"/>
    <property type="match status" value="1"/>
</dbReference>
<dbReference type="Pfam" id="PF00355">
    <property type="entry name" value="Rieske"/>
    <property type="match status" value="1"/>
</dbReference>
<gene>
    <name evidence="18" type="ORF">G8770_11220</name>
</gene>
<keyword evidence="8" id="KW-0560">Oxidoreductase</keyword>
<dbReference type="Pfam" id="PF19298">
    <property type="entry name" value="KshA_C"/>
    <property type="match status" value="1"/>
</dbReference>
<evidence type="ECO:0000256" key="5">
    <source>
        <dbReference type="ARBA" id="ARBA00022714"/>
    </source>
</evidence>
<dbReference type="Gene3D" id="2.102.10.10">
    <property type="entry name" value="Rieske [2Fe-2S] iron-sulphur domain"/>
    <property type="match status" value="1"/>
</dbReference>
<dbReference type="SUPFAM" id="SSF55961">
    <property type="entry name" value="Bet v1-like"/>
    <property type="match status" value="1"/>
</dbReference>
<dbReference type="GO" id="GO:0170056">
    <property type="term" value="F:cholesterol 7-desaturase [NAD(P)H] activity"/>
    <property type="evidence" value="ECO:0007669"/>
    <property type="project" value="UniProtKB-EC"/>
</dbReference>
<keyword evidence="4" id="KW-0812">Transmembrane</keyword>
<dbReference type="EC" id="1.14.19.21" evidence="14"/>
<evidence type="ECO:0000256" key="14">
    <source>
        <dbReference type="ARBA" id="ARBA00026095"/>
    </source>
</evidence>
<feature type="domain" description="Rieske" evidence="17">
    <location>
        <begin position="18"/>
        <end position="129"/>
    </location>
</feature>
<comment type="cofactor">
    <cofactor evidence="1">
        <name>Fe cation</name>
        <dbReference type="ChEBI" id="CHEBI:24875"/>
    </cofactor>
</comment>
<evidence type="ECO:0000256" key="6">
    <source>
        <dbReference type="ARBA" id="ARBA00022723"/>
    </source>
</evidence>
<dbReference type="InterPro" id="IPR050584">
    <property type="entry name" value="Cholesterol_7-desaturase"/>
</dbReference>
<proteinExistence type="inferred from homology"/>
<keyword evidence="6" id="KW-0479">Metal-binding</keyword>
<evidence type="ECO:0000256" key="13">
    <source>
        <dbReference type="ARBA" id="ARBA00025729"/>
    </source>
</evidence>
<dbReference type="GO" id="GO:0051537">
    <property type="term" value="F:2 iron, 2 sulfur cluster binding"/>
    <property type="evidence" value="ECO:0007669"/>
    <property type="project" value="UniProtKB-KW"/>
</dbReference>
<evidence type="ECO:0000256" key="2">
    <source>
        <dbReference type="ARBA" id="ARBA00004370"/>
    </source>
</evidence>
<dbReference type="GO" id="GO:0016020">
    <property type="term" value="C:membrane"/>
    <property type="evidence" value="ECO:0007669"/>
    <property type="project" value="UniProtKB-SubCell"/>
</dbReference>
<evidence type="ECO:0000313" key="19">
    <source>
        <dbReference type="Proteomes" id="UP000787472"/>
    </source>
</evidence>
<dbReference type="PANTHER" id="PTHR21266">
    <property type="entry name" value="IRON-SULFUR DOMAIN CONTAINING PROTEIN"/>
    <property type="match status" value="1"/>
</dbReference>
<evidence type="ECO:0000256" key="9">
    <source>
        <dbReference type="ARBA" id="ARBA00023004"/>
    </source>
</evidence>
<comment type="similarity">
    <text evidence="13">Belongs to the cholesterol 7-desaturase family.</text>
</comment>
<dbReference type="InterPro" id="IPR036922">
    <property type="entry name" value="Rieske_2Fe-2S_sf"/>
</dbReference>
<keyword evidence="11" id="KW-0472">Membrane</keyword>
<comment type="subcellular location">
    <subcellularLocation>
        <location evidence="2">Membrane</location>
    </subcellularLocation>
</comment>
<keyword evidence="7" id="KW-1133">Transmembrane helix</keyword>
<dbReference type="AlphaFoldDB" id="A0A9E5JX03"/>
<comment type="caution">
    <text evidence="18">The sequence shown here is derived from an EMBL/GenBank/DDBJ whole genome shotgun (WGS) entry which is preliminary data.</text>
</comment>
<dbReference type="GO" id="GO:0005737">
    <property type="term" value="C:cytoplasm"/>
    <property type="evidence" value="ECO:0007669"/>
    <property type="project" value="TreeGrafter"/>
</dbReference>
<dbReference type="RefSeq" id="WP_167186351.1">
    <property type="nucleotide sequence ID" value="NZ_JAAONZ010000007.1"/>
</dbReference>
<evidence type="ECO:0000256" key="3">
    <source>
        <dbReference type="ARBA" id="ARBA00004972"/>
    </source>
</evidence>
<evidence type="ECO:0000256" key="16">
    <source>
        <dbReference type="ARBA" id="ARBA00049548"/>
    </source>
</evidence>
<dbReference type="SUPFAM" id="SSF50022">
    <property type="entry name" value="ISP domain"/>
    <property type="match status" value="1"/>
</dbReference>
<comment type="pathway">
    <text evidence="3">Hormone biosynthesis.</text>
</comment>
<dbReference type="GO" id="GO:0046872">
    <property type="term" value="F:metal ion binding"/>
    <property type="evidence" value="ECO:0007669"/>
    <property type="project" value="UniProtKB-KW"/>
</dbReference>
<evidence type="ECO:0000256" key="4">
    <source>
        <dbReference type="ARBA" id="ARBA00022692"/>
    </source>
</evidence>
<evidence type="ECO:0000313" key="18">
    <source>
        <dbReference type="EMBL" id="NHO66116.1"/>
    </source>
</evidence>
<comment type="catalytic activity">
    <reaction evidence="15">
        <text>cholesterol + NADH + O2 + H(+) = 7-dehydrocholesterol + NAD(+) + 2 H2O</text>
        <dbReference type="Rhea" id="RHEA:51644"/>
        <dbReference type="ChEBI" id="CHEBI:15377"/>
        <dbReference type="ChEBI" id="CHEBI:15378"/>
        <dbReference type="ChEBI" id="CHEBI:15379"/>
        <dbReference type="ChEBI" id="CHEBI:16113"/>
        <dbReference type="ChEBI" id="CHEBI:17759"/>
        <dbReference type="ChEBI" id="CHEBI:57540"/>
        <dbReference type="ChEBI" id="CHEBI:57945"/>
        <dbReference type="EC" id="1.14.19.21"/>
    </reaction>
    <physiologicalReaction direction="left-to-right" evidence="15">
        <dbReference type="Rhea" id="RHEA:51645"/>
    </physiologicalReaction>
</comment>
<dbReference type="Gene3D" id="3.90.380.10">
    <property type="entry name" value="Naphthalene 1,2-dioxygenase Alpha Subunit, Chain A, domain 1"/>
    <property type="match status" value="1"/>
</dbReference>
<keyword evidence="10" id="KW-0411">Iron-sulfur</keyword>
<keyword evidence="5" id="KW-0001">2Fe-2S</keyword>
<evidence type="ECO:0000256" key="7">
    <source>
        <dbReference type="ARBA" id="ARBA00022989"/>
    </source>
</evidence>
<sequence>MATSQEYRLGPATYPRGWFVVAEASELDHGPIPIRFFGQDFALYRGESGRVVMLDAYCSHMGTHLARGKSAIIVKNGQQIEGDAIRCPYHGWRFNAAGEVDDIPHMESCPKVKSLTSYPVREVMGCIMVWHDPEGSAPLFEPPFLKEWDDPRWVRWTLDHLGTLDIHAIEIIDNMADTAHLGPTHGAPCEWFENEFRDHVYIQRQGGFHQIYQAMLTTVTWYTGPGILLSKQQFGDTLTYELIANTPVEDGVTKVWHACLTPAAGDSVTEADIEHARQVQAGALEAFAADFEIWKYKKPALRAMQMPVDGPFFKGRKWINQFYANTEESTAIQQAVNGTYLTEHLPAPDSTARELESGLFD</sequence>
<evidence type="ECO:0000256" key="11">
    <source>
        <dbReference type="ARBA" id="ARBA00023136"/>
    </source>
</evidence>
<dbReference type="InterPro" id="IPR045605">
    <property type="entry name" value="KshA-like_C"/>
</dbReference>
<dbReference type="InterPro" id="IPR017941">
    <property type="entry name" value="Rieske_2Fe-2S"/>
</dbReference>
<evidence type="ECO:0000256" key="8">
    <source>
        <dbReference type="ARBA" id="ARBA00023002"/>
    </source>
</evidence>